<name>A0A9D4M5C1_DREPO</name>
<evidence type="ECO:0000313" key="1">
    <source>
        <dbReference type="EMBL" id="KAH3869589.1"/>
    </source>
</evidence>
<gene>
    <name evidence="1" type="ORF">DPMN_032758</name>
</gene>
<dbReference type="Proteomes" id="UP000828390">
    <property type="component" value="Unassembled WGS sequence"/>
</dbReference>
<dbReference type="AlphaFoldDB" id="A0A9D4M5C1"/>
<evidence type="ECO:0000313" key="2">
    <source>
        <dbReference type="Proteomes" id="UP000828390"/>
    </source>
</evidence>
<protein>
    <submittedName>
        <fullName evidence="1">Uncharacterized protein</fullName>
    </submittedName>
</protein>
<sequence>MAHILLCHCFRAYDTKRQDATGVSVNLRGYSDPNLFSAQVRLNPIPLRSKVIMALCKQHKSRTAWK</sequence>
<dbReference type="EMBL" id="JAIWYP010000002">
    <property type="protein sequence ID" value="KAH3869589.1"/>
    <property type="molecule type" value="Genomic_DNA"/>
</dbReference>
<accession>A0A9D4M5C1</accession>
<reference evidence="1" key="1">
    <citation type="journal article" date="2019" name="bioRxiv">
        <title>The Genome of the Zebra Mussel, Dreissena polymorpha: A Resource for Invasive Species Research.</title>
        <authorList>
            <person name="McCartney M.A."/>
            <person name="Auch B."/>
            <person name="Kono T."/>
            <person name="Mallez S."/>
            <person name="Zhang Y."/>
            <person name="Obille A."/>
            <person name="Becker A."/>
            <person name="Abrahante J.E."/>
            <person name="Garbe J."/>
            <person name="Badalamenti J.P."/>
            <person name="Herman A."/>
            <person name="Mangelson H."/>
            <person name="Liachko I."/>
            <person name="Sullivan S."/>
            <person name="Sone E.D."/>
            <person name="Koren S."/>
            <person name="Silverstein K.A.T."/>
            <person name="Beckman K.B."/>
            <person name="Gohl D.M."/>
        </authorList>
    </citation>
    <scope>NUCLEOTIDE SEQUENCE</scope>
    <source>
        <strain evidence="1">Duluth1</strain>
        <tissue evidence="1">Whole animal</tissue>
    </source>
</reference>
<reference evidence="1" key="2">
    <citation type="submission" date="2020-11" db="EMBL/GenBank/DDBJ databases">
        <authorList>
            <person name="McCartney M.A."/>
            <person name="Auch B."/>
            <person name="Kono T."/>
            <person name="Mallez S."/>
            <person name="Becker A."/>
            <person name="Gohl D.M."/>
            <person name="Silverstein K.A.T."/>
            <person name="Koren S."/>
            <person name="Bechman K.B."/>
            <person name="Herman A."/>
            <person name="Abrahante J.E."/>
            <person name="Garbe J."/>
        </authorList>
    </citation>
    <scope>NUCLEOTIDE SEQUENCE</scope>
    <source>
        <strain evidence="1">Duluth1</strain>
        <tissue evidence="1">Whole animal</tissue>
    </source>
</reference>
<organism evidence="1 2">
    <name type="scientific">Dreissena polymorpha</name>
    <name type="common">Zebra mussel</name>
    <name type="synonym">Mytilus polymorpha</name>
    <dbReference type="NCBI Taxonomy" id="45954"/>
    <lineage>
        <taxon>Eukaryota</taxon>
        <taxon>Metazoa</taxon>
        <taxon>Spiralia</taxon>
        <taxon>Lophotrochozoa</taxon>
        <taxon>Mollusca</taxon>
        <taxon>Bivalvia</taxon>
        <taxon>Autobranchia</taxon>
        <taxon>Heteroconchia</taxon>
        <taxon>Euheterodonta</taxon>
        <taxon>Imparidentia</taxon>
        <taxon>Neoheterodontei</taxon>
        <taxon>Myida</taxon>
        <taxon>Dreissenoidea</taxon>
        <taxon>Dreissenidae</taxon>
        <taxon>Dreissena</taxon>
    </lineage>
</organism>
<proteinExistence type="predicted"/>
<comment type="caution">
    <text evidence="1">The sequence shown here is derived from an EMBL/GenBank/DDBJ whole genome shotgun (WGS) entry which is preliminary data.</text>
</comment>
<keyword evidence="2" id="KW-1185">Reference proteome</keyword>